<evidence type="ECO:0000256" key="5">
    <source>
        <dbReference type="ARBA" id="ARBA00022813"/>
    </source>
</evidence>
<feature type="active site" description="Proton acceptor; for processing activity" evidence="15">
    <location>
        <position position="70"/>
    </location>
</feature>
<evidence type="ECO:0000313" key="17">
    <source>
        <dbReference type="Proteomes" id="UP000243255"/>
    </source>
</evidence>
<evidence type="ECO:0000256" key="6">
    <source>
        <dbReference type="ARBA" id="ARBA00023066"/>
    </source>
</evidence>
<keyword evidence="5 15" id="KW-0068">Autocatalytic cleavage</keyword>
<dbReference type="Gene3D" id="3.30.360.110">
    <property type="entry name" value="S-adenosylmethionine decarboxylase domain"/>
    <property type="match status" value="1"/>
</dbReference>
<dbReference type="NCBIfam" id="TIGR03330">
    <property type="entry name" value="SAM_DCase_Bsu"/>
    <property type="match status" value="1"/>
</dbReference>
<dbReference type="UniPathway" id="UPA00331">
    <property type="reaction ID" value="UER00451"/>
</dbReference>
<dbReference type="HAMAP" id="MF_00464">
    <property type="entry name" value="AdoMetDC_1"/>
    <property type="match status" value="1"/>
</dbReference>
<keyword evidence="11 15" id="KW-0670">Pyruvate</keyword>
<comment type="subunit">
    <text evidence="2 15">Heterotetramer of two alpha and two beta chains arranged as a dimer of alpha/beta heterodimers.</text>
</comment>
<keyword evidence="10 15" id="KW-0704">Schiff base</keyword>
<comment type="cofactor">
    <cofactor evidence="15">
        <name>pyruvate</name>
        <dbReference type="ChEBI" id="CHEBI:15361"/>
    </cofactor>
    <text evidence="15">Binds 1 pyruvoyl group covalently per subunit.</text>
</comment>
<evidence type="ECO:0000256" key="12">
    <source>
        <dbReference type="ARBA" id="ARBA00048112"/>
    </source>
</evidence>
<dbReference type="InterPro" id="IPR017716">
    <property type="entry name" value="S-AdoMet_deCOase_pro-enz"/>
</dbReference>
<evidence type="ECO:0000256" key="3">
    <source>
        <dbReference type="ARBA" id="ARBA00022691"/>
    </source>
</evidence>
<dbReference type="InterPro" id="IPR042284">
    <property type="entry name" value="AdoMetDC_N"/>
</dbReference>
<evidence type="ECO:0000256" key="10">
    <source>
        <dbReference type="ARBA" id="ARBA00023270"/>
    </source>
</evidence>
<keyword evidence="3 15" id="KW-0949">S-adenosyl-L-methionine</keyword>
<organism evidence="16 17">
    <name type="scientific">Asaccharospora irregularis DSM 2635</name>
    <dbReference type="NCBI Taxonomy" id="1121321"/>
    <lineage>
        <taxon>Bacteria</taxon>
        <taxon>Bacillati</taxon>
        <taxon>Bacillota</taxon>
        <taxon>Clostridia</taxon>
        <taxon>Peptostreptococcales</taxon>
        <taxon>Peptostreptococcaceae</taxon>
        <taxon>Asaccharospora</taxon>
    </lineage>
</organism>
<evidence type="ECO:0000313" key="16">
    <source>
        <dbReference type="EMBL" id="SHG94139.1"/>
    </source>
</evidence>
<evidence type="ECO:0000256" key="15">
    <source>
        <dbReference type="HAMAP-Rule" id="MF_00464"/>
    </source>
</evidence>
<protein>
    <recommendedName>
        <fullName evidence="15">S-adenosylmethionine decarboxylase proenzyme</fullName>
        <shortName evidence="15">AdoMetDC</shortName>
        <shortName evidence="15">SAMDC</shortName>
        <ecNumber evidence="15">4.1.1.50</ecNumber>
    </recommendedName>
    <component>
        <recommendedName>
            <fullName evidence="15">S-adenosylmethionine decarboxylase beta chain</fullName>
        </recommendedName>
    </component>
    <component>
        <recommendedName>
            <fullName evidence="15">S-adenosylmethionine decarboxylase alpha chain</fullName>
        </recommendedName>
    </component>
</protein>
<comment type="similarity">
    <text evidence="14 15">Belongs to the prokaryotic AdoMetDC family. Type 1 subfamily.</text>
</comment>
<dbReference type="AlphaFoldDB" id="A0A1M5NY75"/>
<evidence type="ECO:0000256" key="8">
    <source>
        <dbReference type="ARBA" id="ARBA00023145"/>
    </source>
</evidence>
<dbReference type="FunFam" id="3.30.360.110:FF:000001">
    <property type="entry name" value="S-adenosylmethionine decarboxylase proenzyme"/>
    <property type="match status" value="1"/>
</dbReference>
<dbReference type="InterPro" id="IPR016067">
    <property type="entry name" value="S-AdoMet_deCO2ase_core"/>
</dbReference>
<dbReference type="STRING" id="1121321.SAMN04488530_11216"/>
<feature type="chain" id="PRO_5023243688" description="S-adenosylmethionine decarboxylase alpha chain" evidence="15">
    <location>
        <begin position="65"/>
        <end position="137"/>
    </location>
</feature>
<feature type="active site" description="Schiff-base intermediate with substrate; via pyruvic acid" evidence="15">
    <location>
        <position position="65"/>
    </location>
</feature>
<evidence type="ECO:0000256" key="4">
    <source>
        <dbReference type="ARBA" id="ARBA00022793"/>
    </source>
</evidence>
<dbReference type="InterPro" id="IPR003826">
    <property type="entry name" value="AdoMetDC_fam_prok"/>
</dbReference>
<dbReference type="Proteomes" id="UP000243255">
    <property type="component" value="Unassembled WGS sequence"/>
</dbReference>
<name>A0A1M5NY75_9FIRM</name>
<accession>A0A1M5NY75</accession>
<keyword evidence="6 15" id="KW-0745">Spermidine biosynthesis</keyword>
<dbReference type="GO" id="GO:0005829">
    <property type="term" value="C:cytosol"/>
    <property type="evidence" value="ECO:0007669"/>
    <property type="project" value="TreeGrafter"/>
</dbReference>
<dbReference type="SUPFAM" id="SSF56276">
    <property type="entry name" value="S-adenosylmethionine decarboxylase"/>
    <property type="match status" value="1"/>
</dbReference>
<evidence type="ECO:0000256" key="2">
    <source>
        <dbReference type="ARBA" id="ARBA00011601"/>
    </source>
</evidence>
<evidence type="ECO:0000256" key="7">
    <source>
        <dbReference type="ARBA" id="ARBA00023115"/>
    </source>
</evidence>
<gene>
    <name evidence="15" type="primary">speH</name>
    <name evidence="16" type="ORF">SAMN04488530_11216</name>
</gene>
<comment type="pathway">
    <text evidence="1 15">Amine and polyamine biosynthesis; S-adenosylmethioninamine biosynthesis; S-adenosylmethioninamine from S-adenosyl-L-methionine: step 1/1.</text>
</comment>
<evidence type="ECO:0000256" key="11">
    <source>
        <dbReference type="ARBA" id="ARBA00023317"/>
    </source>
</evidence>
<dbReference type="Pfam" id="PF02675">
    <property type="entry name" value="AdoMet_dc"/>
    <property type="match status" value="1"/>
</dbReference>
<feature type="active site" description="Proton donor; for catalytic activity" evidence="15">
    <location>
        <position position="85"/>
    </location>
</feature>
<dbReference type="RefSeq" id="WP_073125672.1">
    <property type="nucleotide sequence ID" value="NZ_BAABCH010000099.1"/>
</dbReference>
<keyword evidence="4 15" id="KW-0210">Decarboxylase</keyword>
<feature type="modified residue" description="Pyruvic acid (Ser); by autocatalysis" evidence="15">
    <location>
        <position position="65"/>
    </location>
</feature>
<comment type="PTM">
    <text evidence="15">Is synthesized initially as an inactive proenzyme. Formation of the active enzyme involves a self-maturation process in which the active site pyruvoyl group is generated from an internal serine residue via an autocatalytic post-translational modification. Two non-identical subunits are generated from the proenzyme in this reaction, and the pyruvate is formed at the N-terminus of the alpha chain, which is derived from the carboxyl end of the proenzyme. The post-translation cleavage follows an unusual pathway, termed non-hydrolytic serinolysis, in which the side chain hydroxyl group of the serine supplies its oxygen atom to form the C-terminus of the beta chain, while the remainder of the serine residue undergoes an oxidative deamination to produce ammonia and the pyruvoyl group blocking the N-terminus of the alpha chain.</text>
</comment>
<evidence type="ECO:0000256" key="14">
    <source>
        <dbReference type="ARBA" id="ARBA00061583"/>
    </source>
</evidence>
<evidence type="ECO:0000256" key="13">
    <source>
        <dbReference type="ARBA" id="ARBA00056215"/>
    </source>
</evidence>
<dbReference type="PANTHER" id="PTHR33866">
    <property type="entry name" value="S-ADENOSYLMETHIONINE DECARBOXYLASE PROENZYME"/>
    <property type="match status" value="1"/>
</dbReference>
<dbReference type="GO" id="GO:0008295">
    <property type="term" value="P:spermidine biosynthetic process"/>
    <property type="evidence" value="ECO:0007669"/>
    <property type="project" value="UniProtKB-UniRule"/>
</dbReference>
<feature type="site" description="Cleavage (non-hydrolytic); by autolysis" evidence="15">
    <location>
        <begin position="64"/>
        <end position="65"/>
    </location>
</feature>
<comment type="function">
    <text evidence="13 15">Catalyzes the decarboxylation of S-adenosylmethionine to S-adenosylmethioninamine (dcAdoMet), the propylamine donor required for the synthesis of the polyamines spermine and spermidine from the diamine putrescine.</text>
</comment>
<dbReference type="PANTHER" id="PTHR33866:SF2">
    <property type="entry name" value="S-ADENOSYLMETHIONINE DECARBOXYLASE PROENZYME"/>
    <property type="match status" value="1"/>
</dbReference>
<dbReference type="EC" id="4.1.1.50" evidence="15"/>
<dbReference type="Gene3D" id="3.30.160.750">
    <property type="match status" value="1"/>
</dbReference>
<evidence type="ECO:0000256" key="1">
    <source>
        <dbReference type="ARBA" id="ARBA00004911"/>
    </source>
</evidence>
<comment type="catalytic activity">
    <reaction evidence="12 15">
        <text>S-adenosyl-L-methionine + H(+) = S-adenosyl 3-(methylsulfanyl)propylamine + CO2</text>
        <dbReference type="Rhea" id="RHEA:15981"/>
        <dbReference type="ChEBI" id="CHEBI:15378"/>
        <dbReference type="ChEBI" id="CHEBI:16526"/>
        <dbReference type="ChEBI" id="CHEBI:57443"/>
        <dbReference type="ChEBI" id="CHEBI:59789"/>
        <dbReference type="EC" id="4.1.1.50"/>
    </reaction>
</comment>
<keyword evidence="7 15" id="KW-0620">Polyamine biosynthesis</keyword>
<proteinExistence type="inferred from homology"/>
<dbReference type="OrthoDB" id="9793120at2"/>
<feature type="chain" id="PRO_5023243687" description="S-adenosylmethionine decarboxylase beta chain" evidence="15">
    <location>
        <begin position="1"/>
        <end position="64"/>
    </location>
</feature>
<keyword evidence="17" id="KW-1185">Reference proteome</keyword>
<keyword evidence="8 15" id="KW-0865">Zymogen</keyword>
<dbReference type="InterPro" id="IPR042286">
    <property type="entry name" value="AdoMetDC_C"/>
</dbReference>
<dbReference type="EMBL" id="FQWX01000012">
    <property type="protein sequence ID" value="SHG94139.1"/>
    <property type="molecule type" value="Genomic_DNA"/>
</dbReference>
<dbReference type="GO" id="GO:0004014">
    <property type="term" value="F:adenosylmethionine decarboxylase activity"/>
    <property type="evidence" value="ECO:0007669"/>
    <property type="project" value="UniProtKB-UniRule"/>
</dbReference>
<reference evidence="17" key="1">
    <citation type="submission" date="2016-11" db="EMBL/GenBank/DDBJ databases">
        <authorList>
            <person name="Varghese N."/>
            <person name="Submissions S."/>
        </authorList>
    </citation>
    <scope>NUCLEOTIDE SEQUENCE [LARGE SCALE GENOMIC DNA]</scope>
    <source>
        <strain evidence="17">DSM 2635</strain>
    </source>
</reference>
<keyword evidence="9 15" id="KW-0456">Lyase</keyword>
<evidence type="ECO:0000256" key="9">
    <source>
        <dbReference type="ARBA" id="ARBA00023239"/>
    </source>
</evidence>
<sequence length="137" mass="15558">MNVETLGRHILVEYYNCDEEILRDPQLIEKYMNDAALNAKATIVDSVFHHFNPWGVSGAVIIAESHLTIHTWPEYGYAAADFFTCGDIDPWKSFELLEELLCAERSESTEIPRGLVSKIKKHSKKDLGNITHKPEAI</sequence>